<dbReference type="Gene3D" id="1.10.3430.10">
    <property type="entry name" value="Ammonium transporter AmtB like domains"/>
    <property type="match status" value="1"/>
</dbReference>
<reference evidence="9" key="1">
    <citation type="submission" date="2020-06" db="EMBL/GenBank/DDBJ databases">
        <title>Draft genome of Bugula neritina, a colonial animal packing powerful symbionts and potential medicines.</title>
        <authorList>
            <person name="Rayko M."/>
        </authorList>
    </citation>
    <scope>NUCLEOTIDE SEQUENCE [LARGE SCALE GENOMIC DNA]</scope>
    <source>
        <strain evidence="9">Kwan_BN1</strain>
    </source>
</reference>
<evidence type="ECO:0000256" key="2">
    <source>
        <dbReference type="ARBA" id="ARBA00011036"/>
    </source>
</evidence>
<feature type="transmembrane region" description="Helical" evidence="7">
    <location>
        <begin position="9"/>
        <end position="28"/>
    </location>
</feature>
<comment type="subcellular location">
    <subcellularLocation>
        <location evidence="1">Membrane</location>
        <topology evidence="1">Multi-pass membrane protein</topology>
    </subcellularLocation>
</comment>
<feature type="transmembrane region" description="Helical" evidence="7">
    <location>
        <begin position="164"/>
        <end position="182"/>
    </location>
</feature>
<keyword evidence="10" id="KW-1185">Reference proteome</keyword>
<feature type="transmembrane region" description="Helical" evidence="7">
    <location>
        <begin position="70"/>
        <end position="88"/>
    </location>
</feature>
<comment type="similarity">
    <text evidence="2">Belongs to the ammonium transporter (TC 2.A.49) family. Rh subfamily.</text>
</comment>
<keyword evidence="4 7" id="KW-1133">Transmembrane helix</keyword>
<feature type="transmembrane region" description="Helical" evidence="7">
    <location>
        <begin position="380"/>
        <end position="404"/>
    </location>
</feature>
<feature type="domain" description="Ammonium transporter AmtB-like" evidence="8">
    <location>
        <begin position="17"/>
        <end position="407"/>
    </location>
</feature>
<dbReference type="InterPro" id="IPR002229">
    <property type="entry name" value="RhesusRHD"/>
</dbReference>
<protein>
    <recommendedName>
        <fullName evidence="8">Ammonium transporter AmtB-like domain-containing protein</fullName>
    </recommendedName>
</protein>
<dbReference type="PRINTS" id="PR00342">
    <property type="entry name" value="RHESUSRHD"/>
</dbReference>
<dbReference type="EMBL" id="VXIV02000459">
    <property type="protein sequence ID" value="KAF6038161.1"/>
    <property type="molecule type" value="Genomic_DNA"/>
</dbReference>
<dbReference type="Pfam" id="PF00909">
    <property type="entry name" value="Ammonium_transp"/>
    <property type="match status" value="1"/>
</dbReference>
<organism evidence="9 10">
    <name type="scientific">Bugula neritina</name>
    <name type="common">Brown bryozoan</name>
    <name type="synonym">Sertularia neritina</name>
    <dbReference type="NCBI Taxonomy" id="10212"/>
    <lineage>
        <taxon>Eukaryota</taxon>
        <taxon>Metazoa</taxon>
        <taxon>Spiralia</taxon>
        <taxon>Lophotrochozoa</taxon>
        <taxon>Bryozoa</taxon>
        <taxon>Gymnolaemata</taxon>
        <taxon>Cheilostomatida</taxon>
        <taxon>Flustrina</taxon>
        <taxon>Buguloidea</taxon>
        <taxon>Bugulidae</taxon>
        <taxon>Bugula</taxon>
    </lineage>
</organism>
<evidence type="ECO:0000313" key="9">
    <source>
        <dbReference type="EMBL" id="KAF6038161.1"/>
    </source>
</evidence>
<dbReference type="AlphaFoldDB" id="A0A7J7KJQ8"/>
<dbReference type="InterPro" id="IPR029020">
    <property type="entry name" value="Ammonium/urea_transptr"/>
</dbReference>
<feature type="transmembrane region" description="Helical" evidence="7">
    <location>
        <begin position="288"/>
        <end position="308"/>
    </location>
</feature>
<comment type="caution">
    <text evidence="9">The sequence shown here is derived from an EMBL/GenBank/DDBJ whole genome shotgun (WGS) entry which is preliminary data.</text>
</comment>
<dbReference type="GO" id="GO:0008519">
    <property type="term" value="F:ammonium channel activity"/>
    <property type="evidence" value="ECO:0007669"/>
    <property type="project" value="InterPro"/>
</dbReference>
<feature type="transmembrane region" description="Helical" evidence="7">
    <location>
        <begin position="134"/>
        <end position="152"/>
    </location>
</feature>
<evidence type="ECO:0000256" key="4">
    <source>
        <dbReference type="ARBA" id="ARBA00022989"/>
    </source>
</evidence>
<dbReference type="InterPro" id="IPR024041">
    <property type="entry name" value="NH4_transpt_AmtB-like_dom"/>
</dbReference>
<dbReference type="GO" id="GO:0097272">
    <property type="term" value="P:ammonium homeostasis"/>
    <property type="evidence" value="ECO:0007669"/>
    <property type="project" value="TreeGrafter"/>
</dbReference>
<dbReference type="PANTHER" id="PTHR11730">
    <property type="entry name" value="AMMONIUM TRANSPORTER"/>
    <property type="match status" value="1"/>
</dbReference>
<name>A0A7J7KJQ8_BUGNE</name>
<evidence type="ECO:0000256" key="7">
    <source>
        <dbReference type="SAM" id="Phobius"/>
    </source>
</evidence>
<keyword evidence="5 7" id="KW-0472">Membrane</keyword>
<feature type="region of interest" description="Disordered" evidence="6">
    <location>
        <begin position="432"/>
        <end position="451"/>
    </location>
</feature>
<feature type="transmembrane region" description="Helical" evidence="7">
    <location>
        <begin position="328"/>
        <end position="348"/>
    </location>
</feature>
<evidence type="ECO:0000256" key="6">
    <source>
        <dbReference type="SAM" id="MobiDB-lite"/>
    </source>
</evidence>
<evidence type="ECO:0000256" key="3">
    <source>
        <dbReference type="ARBA" id="ARBA00022692"/>
    </source>
</evidence>
<evidence type="ECO:0000259" key="8">
    <source>
        <dbReference type="Pfam" id="PF00909"/>
    </source>
</evidence>
<feature type="transmembrane region" description="Helical" evidence="7">
    <location>
        <begin position="194"/>
        <end position="213"/>
    </location>
</feature>
<feature type="transmembrane region" description="Helical" evidence="7">
    <location>
        <begin position="108"/>
        <end position="127"/>
    </location>
</feature>
<dbReference type="PANTHER" id="PTHR11730:SF60">
    <property type="entry name" value="RH50, ISOFORM D"/>
    <property type="match status" value="1"/>
</dbReference>
<dbReference type="SUPFAM" id="SSF111352">
    <property type="entry name" value="Ammonium transporter"/>
    <property type="match status" value="1"/>
</dbReference>
<gene>
    <name evidence="9" type="ORF">EB796_003536</name>
</gene>
<feature type="transmembrane region" description="Helical" evidence="7">
    <location>
        <begin position="233"/>
        <end position="252"/>
    </location>
</feature>
<dbReference type="OrthoDB" id="534912at2759"/>
<proteinExistence type="inferred from homology"/>
<sequence length="451" mass="49482">MACWKRGRFAVTVFAVELVFLILFGIFAEYRYDVEVETRWFYPMFQNVHVMMFIGFGFLMTFLKKYGYSALSINFLIAALVLQWHILFKGLMHFSPGHYGISVGLTDLITADFTAAAVLISFGAVIGKTSPLQLVVMALLEVPIFAANEYIAVKFQASDIGGSMVVHVFGAYYGLAVAKTIYKVSQSHHENESSSYQSDIFSMIGAIFLWLYWPSFNSAIATSEEQQVRAIINTYLALASCVLVTFAMSSIFDRHARFNMLKMSAHPECNTRGGVAVGTSANFMIQPWGAILIGCLAAVLSTTGFEYLQPMLEKKLRLHDSCGVHNLHGMPGVLAAVIAIIAVSFANVERYGHELGETFPAMANTTDGARTSAQQAGYQAATLGVTIAMSLVGGLITGLVLRLVPGLDQPDEHYYYSDAKHFLVEEGMESLSSKASSDADAQEVKETEEKI</sequence>
<accession>A0A7J7KJQ8</accession>
<feature type="transmembrane region" description="Helical" evidence="7">
    <location>
        <begin position="40"/>
        <end position="63"/>
    </location>
</feature>
<dbReference type="GO" id="GO:0005886">
    <property type="term" value="C:plasma membrane"/>
    <property type="evidence" value="ECO:0007669"/>
    <property type="project" value="InterPro"/>
</dbReference>
<evidence type="ECO:0000256" key="5">
    <source>
        <dbReference type="ARBA" id="ARBA00023136"/>
    </source>
</evidence>
<feature type="compositionally biased region" description="Basic and acidic residues" evidence="6">
    <location>
        <begin position="442"/>
        <end position="451"/>
    </location>
</feature>
<evidence type="ECO:0000313" key="10">
    <source>
        <dbReference type="Proteomes" id="UP000593567"/>
    </source>
</evidence>
<evidence type="ECO:0000256" key="1">
    <source>
        <dbReference type="ARBA" id="ARBA00004141"/>
    </source>
</evidence>
<keyword evidence="3 7" id="KW-0812">Transmembrane</keyword>
<dbReference type="Proteomes" id="UP000593567">
    <property type="component" value="Unassembled WGS sequence"/>
</dbReference>